<proteinExistence type="predicted"/>
<dbReference type="EMBL" id="SJPN01000017">
    <property type="protein sequence ID" value="TWT91295.1"/>
    <property type="molecule type" value="Genomic_DNA"/>
</dbReference>
<evidence type="ECO:0000313" key="1">
    <source>
        <dbReference type="EMBL" id="TWT91295.1"/>
    </source>
</evidence>
<accession>A0A5C5ZW15</accession>
<keyword evidence="2" id="KW-1185">Reference proteome</keyword>
<organism evidence="1 2">
    <name type="scientific">Stieleria varia</name>
    <dbReference type="NCBI Taxonomy" id="2528005"/>
    <lineage>
        <taxon>Bacteria</taxon>
        <taxon>Pseudomonadati</taxon>
        <taxon>Planctomycetota</taxon>
        <taxon>Planctomycetia</taxon>
        <taxon>Pirellulales</taxon>
        <taxon>Pirellulaceae</taxon>
        <taxon>Stieleria</taxon>
    </lineage>
</organism>
<protein>
    <submittedName>
        <fullName evidence="1">Uncharacterized protein</fullName>
    </submittedName>
</protein>
<gene>
    <name evidence="1" type="ORF">Pla52n_66290</name>
</gene>
<sequence length="93" mass="10299">MILACPLGETILRDWLNRIDQPQSNSDPQIIAPPGDALQPATTASYKIFRDPHTSVVLPQHHLNSVLVTKCRPPKHNGGLRFGYHPANTSPLR</sequence>
<name>A0A5C5ZW15_9BACT</name>
<evidence type="ECO:0000313" key="2">
    <source>
        <dbReference type="Proteomes" id="UP000320176"/>
    </source>
</evidence>
<reference evidence="1 2" key="1">
    <citation type="submission" date="2019-02" db="EMBL/GenBank/DDBJ databases">
        <title>Deep-cultivation of Planctomycetes and their phenomic and genomic characterization uncovers novel biology.</title>
        <authorList>
            <person name="Wiegand S."/>
            <person name="Jogler M."/>
            <person name="Boedeker C."/>
            <person name="Pinto D."/>
            <person name="Vollmers J."/>
            <person name="Rivas-Marin E."/>
            <person name="Kohn T."/>
            <person name="Peeters S.H."/>
            <person name="Heuer A."/>
            <person name="Rast P."/>
            <person name="Oberbeckmann S."/>
            <person name="Bunk B."/>
            <person name="Jeske O."/>
            <person name="Meyerdierks A."/>
            <person name="Storesund J.E."/>
            <person name="Kallscheuer N."/>
            <person name="Luecker S."/>
            <person name="Lage O.M."/>
            <person name="Pohl T."/>
            <person name="Merkel B.J."/>
            <person name="Hornburger P."/>
            <person name="Mueller R.-W."/>
            <person name="Bruemmer F."/>
            <person name="Labrenz M."/>
            <person name="Spormann A.M."/>
            <person name="Op Den Camp H."/>
            <person name="Overmann J."/>
            <person name="Amann R."/>
            <person name="Jetten M.S.M."/>
            <person name="Mascher T."/>
            <person name="Medema M.H."/>
            <person name="Devos D.P."/>
            <person name="Kaster A.-K."/>
            <person name="Ovreas L."/>
            <person name="Rohde M."/>
            <person name="Galperin M.Y."/>
            <person name="Jogler C."/>
        </authorList>
    </citation>
    <scope>NUCLEOTIDE SEQUENCE [LARGE SCALE GENOMIC DNA]</scope>
    <source>
        <strain evidence="1 2">Pla52n</strain>
    </source>
</reference>
<comment type="caution">
    <text evidence="1">The sequence shown here is derived from an EMBL/GenBank/DDBJ whole genome shotgun (WGS) entry which is preliminary data.</text>
</comment>
<dbReference type="Proteomes" id="UP000320176">
    <property type="component" value="Unassembled WGS sequence"/>
</dbReference>
<dbReference type="AlphaFoldDB" id="A0A5C5ZW15"/>